<evidence type="ECO:0000313" key="2">
    <source>
        <dbReference type="EMBL" id="KAF7413084.1"/>
    </source>
</evidence>
<dbReference type="Gene3D" id="3.30.200.20">
    <property type="entry name" value="Phosphorylase Kinase, domain 1"/>
    <property type="match status" value="1"/>
</dbReference>
<accession>A0A834KXS5</accession>
<dbReference type="EMBL" id="JACSDY010000012">
    <property type="protein sequence ID" value="KAF7413084.1"/>
    <property type="molecule type" value="Genomic_DNA"/>
</dbReference>
<evidence type="ECO:0000256" key="1">
    <source>
        <dbReference type="SAM" id="MobiDB-lite"/>
    </source>
</evidence>
<comment type="caution">
    <text evidence="2">The sequence shown here is derived from an EMBL/GenBank/DDBJ whole genome shotgun (WGS) entry which is preliminary data.</text>
</comment>
<keyword evidence="3" id="KW-1185">Reference proteome</keyword>
<dbReference type="AlphaFoldDB" id="A0A834KXS5"/>
<sequence length="189" mass="21770">MDIEKASFDVTKDPKLNLLQTSLNLTRRNCGLSRTVRCVGHCHCCCLVASASASASASADFQREKQDRERLRNYPLPAVTDPRDGRRVALKKLPNVFQSLVSSKRVFRELKMLCFFKHENVLSALDILQPPHLDFFQEILRYHTSTKLLLLQDHDDRDDDDDNYDVDNIDNDDDDDDDDDDMIRSSCYN</sequence>
<feature type="region of interest" description="Disordered" evidence="1">
    <location>
        <begin position="161"/>
        <end position="189"/>
    </location>
</feature>
<evidence type="ECO:0000313" key="3">
    <source>
        <dbReference type="Proteomes" id="UP000600918"/>
    </source>
</evidence>
<gene>
    <name evidence="2" type="ORF">H0235_012935</name>
</gene>
<name>A0A834KXS5_VESPE</name>
<dbReference type="InterPro" id="IPR011009">
    <property type="entry name" value="Kinase-like_dom_sf"/>
</dbReference>
<protein>
    <submittedName>
        <fullName evidence="2">Uncharacterized protein</fullName>
    </submittedName>
</protein>
<dbReference type="Proteomes" id="UP000600918">
    <property type="component" value="Unassembled WGS sequence"/>
</dbReference>
<feature type="compositionally biased region" description="Acidic residues" evidence="1">
    <location>
        <begin position="161"/>
        <end position="181"/>
    </location>
</feature>
<organism evidence="2 3">
    <name type="scientific">Vespula pensylvanica</name>
    <name type="common">Western yellow jacket</name>
    <name type="synonym">Wasp</name>
    <dbReference type="NCBI Taxonomy" id="30213"/>
    <lineage>
        <taxon>Eukaryota</taxon>
        <taxon>Metazoa</taxon>
        <taxon>Ecdysozoa</taxon>
        <taxon>Arthropoda</taxon>
        <taxon>Hexapoda</taxon>
        <taxon>Insecta</taxon>
        <taxon>Pterygota</taxon>
        <taxon>Neoptera</taxon>
        <taxon>Endopterygota</taxon>
        <taxon>Hymenoptera</taxon>
        <taxon>Apocrita</taxon>
        <taxon>Aculeata</taxon>
        <taxon>Vespoidea</taxon>
        <taxon>Vespidae</taxon>
        <taxon>Vespinae</taxon>
        <taxon>Vespula</taxon>
    </lineage>
</organism>
<dbReference type="SUPFAM" id="SSF56112">
    <property type="entry name" value="Protein kinase-like (PK-like)"/>
    <property type="match status" value="1"/>
</dbReference>
<reference evidence="2" key="1">
    <citation type="journal article" date="2020" name="G3 (Bethesda)">
        <title>High-Quality Assemblies for Three Invasive Social Wasps from the &lt;i&gt;Vespula&lt;/i&gt; Genus.</title>
        <authorList>
            <person name="Harrop T.W.R."/>
            <person name="Guhlin J."/>
            <person name="McLaughlin G.M."/>
            <person name="Permina E."/>
            <person name="Stockwell P."/>
            <person name="Gilligan J."/>
            <person name="Le Lec M.F."/>
            <person name="Gruber M.A.M."/>
            <person name="Quinn O."/>
            <person name="Lovegrove M."/>
            <person name="Duncan E.J."/>
            <person name="Remnant E.J."/>
            <person name="Van Eeckhoven J."/>
            <person name="Graham B."/>
            <person name="Knapp R.A."/>
            <person name="Langford K.W."/>
            <person name="Kronenberg Z."/>
            <person name="Press M.O."/>
            <person name="Eacker S.M."/>
            <person name="Wilson-Rankin E.E."/>
            <person name="Purcell J."/>
            <person name="Lester P.J."/>
            <person name="Dearden P.K."/>
        </authorList>
    </citation>
    <scope>NUCLEOTIDE SEQUENCE</scope>
    <source>
        <strain evidence="2">Volc-1</strain>
    </source>
</reference>
<proteinExistence type="predicted"/>